<dbReference type="Gene3D" id="1.25.40.80">
    <property type="match status" value="1"/>
</dbReference>
<keyword evidence="2" id="KW-0274">FAD</keyword>
<proteinExistence type="inferred from homology"/>
<dbReference type="GO" id="GO:0005634">
    <property type="term" value="C:nucleus"/>
    <property type="evidence" value="ECO:0007669"/>
    <property type="project" value="TreeGrafter"/>
</dbReference>
<feature type="binding site" evidence="2">
    <location>
        <position position="281"/>
    </location>
    <ligand>
        <name>FAD</name>
        <dbReference type="ChEBI" id="CHEBI:57692"/>
    </ligand>
</feature>
<dbReference type="GO" id="GO:0071949">
    <property type="term" value="F:FAD binding"/>
    <property type="evidence" value="ECO:0007669"/>
    <property type="project" value="TreeGrafter"/>
</dbReference>
<dbReference type="GO" id="GO:0032922">
    <property type="term" value="P:circadian regulation of gene expression"/>
    <property type="evidence" value="ECO:0007669"/>
    <property type="project" value="TreeGrafter"/>
</dbReference>
<feature type="non-terminal residue" evidence="3">
    <location>
        <position position="332"/>
    </location>
</feature>
<dbReference type="InterPro" id="IPR014729">
    <property type="entry name" value="Rossmann-like_a/b/a_fold"/>
</dbReference>
<feature type="binding site" evidence="2">
    <location>
        <begin position="220"/>
        <end position="224"/>
    </location>
    <ligand>
        <name>FAD</name>
        <dbReference type="ChEBI" id="CHEBI:57692"/>
    </ligand>
</feature>
<dbReference type="PANTHER" id="PTHR11455">
    <property type="entry name" value="CRYPTOCHROME"/>
    <property type="match status" value="1"/>
</dbReference>
<reference evidence="3" key="1">
    <citation type="submission" date="2021-02" db="EMBL/GenBank/DDBJ databases">
        <authorList>
            <person name="Dougan E. K."/>
            <person name="Rhodes N."/>
            <person name="Thang M."/>
            <person name="Chan C."/>
        </authorList>
    </citation>
    <scope>NUCLEOTIDE SEQUENCE</scope>
</reference>
<protein>
    <submittedName>
        <fullName evidence="3">PhrA protein</fullName>
    </submittedName>
</protein>
<gene>
    <name evidence="3" type="primary">phrA</name>
    <name evidence="3" type="ORF">SNEC2469_LOCUS27988</name>
</gene>
<dbReference type="GO" id="GO:0003904">
    <property type="term" value="F:deoxyribodipyrimidine photo-lyase activity"/>
    <property type="evidence" value="ECO:0007669"/>
    <property type="project" value="TreeGrafter"/>
</dbReference>
<accession>A0A813AKV4</accession>
<dbReference type="InterPro" id="IPR002081">
    <property type="entry name" value="Cryptochrome/DNA_photolyase_1"/>
</dbReference>
<organism evidence="3 4">
    <name type="scientific">Symbiodinium necroappetens</name>
    <dbReference type="NCBI Taxonomy" id="1628268"/>
    <lineage>
        <taxon>Eukaryota</taxon>
        <taxon>Sar</taxon>
        <taxon>Alveolata</taxon>
        <taxon>Dinophyceae</taxon>
        <taxon>Suessiales</taxon>
        <taxon>Symbiodiniaceae</taxon>
        <taxon>Symbiodinium</taxon>
    </lineage>
</organism>
<dbReference type="PANTHER" id="PTHR11455:SF18">
    <property type="entry name" value="SI:CH1073-390K14.1"/>
    <property type="match status" value="1"/>
</dbReference>
<sequence>EIPRLLLELGLLRDLRSTATVRVQLSFNRRGEPWHQSSDQEVASRLRAYGIEVESYPGNVLYEPQDLQPIERWQRWRARVRAEEAAARGLPADSVAASGKPKQLEHISGFGSYRFFSHALEELGPPPFPLGTVDRLPRCPGVASEDLDSLGLGETSGQGFTPDFRQSASHKSGDWAAGIRSWWKVGEAAANERLAHFLDSVLAAGDFEGRKRLLCHERNTSELSPYIRFGEISARKVYWAAKRRRERTNQKLFENPGYEYVGRHASYQGSRDEATKANATFLRRFIWRDLSYWFLWQFPSLPRTSLRPQYEEQTWSGTRRQLRHWQRGPARS</sequence>
<name>A0A813AKV4_9DINO</name>
<keyword evidence="4" id="KW-1185">Reference proteome</keyword>
<keyword evidence="2" id="KW-0285">Flavoprotein</keyword>
<comment type="similarity">
    <text evidence="1">Belongs to the DNA photolyase class-1 family.</text>
</comment>
<evidence type="ECO:0000313" key="4">
    <source>
        <dbReference type="Proteomes" id="UP000601435"/>
    </source>
</evidence>
<dbReference type="InterPro" id="IPR036134">
    <property type="entry name" value="Crypto/Photolyase_FAD-like_sf"/>
</dbReference>
<dbReference type="Gene3D" id="3.40.50.620">
    <property type="entry name" value="HUPs"/>
    <property type="match status" value="1"/>
</dbReference>
<dbReference type="SUPFAM" id="SSF52425">
    <property type="entry name" value="Cryptochrome/photolyase, N-terminal domain"/>
    <property type="match status" value="1"/>
</dbReference>
<dbReference type="AlphaFoldDB" id="A0A813AKV4"/>
<evidence type="ECO:0000256" key="1">
    <source>
        <dbReference type="ARBA" id="ARBA00005862"/>
    </source>
</evidence>
<dbReference type="SUPFAM" id="SSF48173">
    <property type="entry name" value="Cryptochrome/photolyase FAD-binding domain"/>
    <property type="match status" value="1"/>
</dbReference>
<dbReference type="InterPro" id="IPR036155">
    <property type="entry name" value="Crypto/Photolyase_N_sf"/>
</dbReference>
<evidence type="ECO:0000256" key="2">
    <source>
        <dbReference type="PIRSR" id="PIRSR602081-1"/>
    </source>
</evidence>
<dbReference type="EMBL" id="CAJNJA010059920">
    <property type="protein sequence ID" value="CAE7869028.1"/>
    <property type="molecule type" value="Genomic_DNA"/>
</dbReference>
<dbReference type="GO" id="GO:0043153">
    <property type="term" value="P:entrainment of circadian clock by photoperiod"/>
    <property type="evidence" value="ECO:0007669"/>
    <property type="project" value="TreeGrafter"/>
</dbReference>
<dbReference type="GO" id="GO:0003677">
    <property type="term" value="F:DNA binding"/>
    <property type="evidence" value="ECO:0007669"/>
    <property type="project" value="TreeGrafter"/>
</dbReference>
<comment type="cofactor">
    <cofactor evidence="2">
        <name>FAD</name>
        <dbReference type="ChEBI" id="CHEBI:57692"/>
    </cofactor>
    <text evidence="2">Binds 1 FAD per subunit.</text>
</comment>
<dbReference type="GO" id="GO:0005737">
    <property type="term" value="C:cytoplasm"/>
    <property type="evidence" value="ECO:0007669"/>
    <property type="project" value="TreeGrafter"/>
</dbReference>
<comment type="caution">
    <text evidence="3">The sequence shown here is derived from an EMBL/GenBank/DDBJ whole genome shotgun (WGS) entry which is preliminary data.</text>
</comment>
<evidence type="ECO:0000313" key="3">
    <source>
        <dbReference type="EMBL" id="CAE7869028.1"/>
    </source>
</evidence>
<dbReference type="Proteomes" id="UP000601435">
    <property type="component" value="Unassembled WGS sequence"/>
</dbReference>
<dbReference type="OrthoDB" id="435881at2759"/>